<evidence type="ECO:0000256" key="2">
    <source>
        <dbReference type="ARBA" id="ARBA00022833"/>
    </source>
</evidence>
<accession>A0A5N6KV62</accession>
<feature type="compositionally biased region" description="Pro residues" evidence="5">
    <location>
        <begin position="107"/>
        <end position="123"/>
    </location>
</feature>
<dbReference type="AlphaFoldDB" id="A0A5N6KV62"/>
<evidence type="ECO:0000256" key="5">
    <source>
        <dbReference type="SAM" id="MobiDB-lite"/>
    </source>
</evidence>
<feature type="region of interest" description="Disordered" evidence="5">
    <location>
        <begin position="1"/>
        <end position="137"/>
    </location>
</feature>
<evidence type="ECO:0000259" key="6">
    <source>
        <dbReference type="PROSITE" id="PS50023"/>
    </source>
</evidence>
<sequence length="289" mass="31653">MDDQRDLNSPGGDGSSAFNRAANFSRPRAPTEPGSQSPPKRFAELTPPASESDESGSQAQEPQQGLSPGPAKLMVPPPRKASLGGLQIPPRSASRRYAGPGTFSDAPPSPMFPQSPMFPPLPQLPAAEKRPGGTRKSSAARSCCRGCDLPIEGKSVKAADGRLTGRYHRECFVCKACKERFATADFYILEDHPYCAQHYHELNGSMCAQCNRGIEGRYIETAGERKHHLYCFTCSECSKPLSQDYFEIDGKFYCEADAGRMHQKSTMLAPGGKFPERRTTRLMMMPAQQ</sequence>
<protein>
    <recommendedName>
        <fullName evidence="6">LIM zinc-binding domain-containing protein</fullName>
    </recommendedName>
</protein>
<dbReference type="Gene3D" id="2.10.110.10">
    <property type="entry name" value="Cysteine Rich Protein"/>
    <property type="match status" value="2"/>
</dbReference>
<comment type="caution">
    <text evidence="7">The sequence shown here is derived from an EMBL/GenBank/DDBJ whole genome shotgun (WGS) entry which is preliminary data.</text>
</comment>
<evidence type="ECO:0000313" key="7">
    <source>
        <dbReference type="EMBL" id="KAB8346292.1"/>
    </source>
</evidence>
<feature type="compositionally biased region" description="Polar residues" evidence="5">
    <location>
        <begin position="55"/>
        <end position="66"/>
    </location>
</feature>
<dbReference type="GO" id="GO:0031941">
    <property type="term" value="C:filamentous actin"/>
    <property type="evidence" value="ECO:0007669"/>
    <property type="project" value="TreeGrafter"/>
</dbReference>
<dbReference type="PROSITE" id="PS50023">
    <property type="entry name" value="LIM_DOMAIN_2"/>
    <property type="match status" value="2"/>
</dbReference>
<evidence type="ECO:0000256" key="4">
    <source>
        <dbReference type="PROSITE-ProRule" id="PRU00125"/>
    </source>
</evidence>
<keyword evidence="3 4" id="KW-0440">LIM domain</keyword>
<dbReference type="GO" id="GO:0051371">
    <property type="term" value="F:muscle alpha-actinin binding"/>
    <property type="evidence" value="ECO:0007669"/>
    <property type="project" value="TreeGrafter"/>
</dbReference>
<dbReference type="GO" id="GO:0046872">
    <property type="term" value="F:metal ion binding"/>
    <property type="evidence" value="ECO:0007669"/>
    <property type="project" value="UniProtKB-KW"/>
</dbReference>
<dbReference type="GO" id="GO:0005912">
    <property type="term" value="C:adherens junction"/>
    <property type="evidence" value="ECO:0007669"/>
    <property type="project" value="TreeGrafter"/>
</dbReference>
<evidence type="ECO:0000256" key="1">
    <source>
        <dbReference type="ARBA" id="ARBA00022723"/>
    </source>
</evidence>
<dbReference type="InterPro" id="IPR050604">
    <property type="entry name" value="PDZ-LIM_domain"/>
</dbReference>
<dbReference type="GO" id="GO:0030036">
    <property type="term" value="P:actin cytoskeleton organization"/>
    <property type="evidence" value="ECO:0007669"/>
    <property type="project" value="TreeGrafter"/>
</dbReference>
<reference evidence="7 8" key="1">
    <citation type="submission" date="2019-06" db="EMBL/GenBank/DDBJ databases">
        <title>A chromosomal-level reference genome of Carpinus fangiana (Coryloideae, Betulaceae).</title>
        <authorList>
            <person name="Yang X."/>
            <person name="Wang Z."/>
            <person name="Zhang L."/>
            <person name="Hao G."/>
            <person name="Liu J."/>
            <person name="Yang Y."/>
        </authorList>
    </citation>
    <scope>NUCLEOTIDE SEQUENCE [LARGE SCALE GENOMIC DNA]</scope>
    <source>
        <strain evidence="7">Cfa_2016G</strain>
        <tissue evidence="7">Leaf</tissue>
    </source>
</reference>
<evidence type="ECO:0000256" key="3">
    <source>
        <dbReference type="ARBA" id="ARBA00023038"/>
    </source>
</evidence>
<dbReference type="OrthoDB" id="1112565at2759"/>
<dbReference type="GO" id="GO:0003779">
    <property type="term" value="F:actin binding"/>
    <property type="evidence" value="ECO:0007669"/>
    <property type="project" value="TreeGrafter"/>
</dbReference>
<dbReference type="SUPFAM" id="SSF57716">
    <property type="entry name" value="Glucocorticoid receptor-like (DNA-binding domain)"/>
    <property type="match status" value="1"/>
</dbReference>
<feature type="domain" description="LIM zinc-binding" evidence="6">
    <location>
        <begin position="142"/>
        <end position="204"/>
    </location>
</feature>
<dbReference type="PROSITE" id="PS00478">
    <property type="entry name" value="LIM_DOMAIN_1"/>
    <property type="match status" value="1"/>
</dbReference>
<dbReference type="PANTHER" id="PTHR24214:SF62">
    <property type="entry name" value="LEUPAXIN"/>
    <property type="match status" value="1"/>
</dbReference>
<feature type="domain" description="LIM zinc-binding" evidence="6">
    <location>
        <begin position="205"/>
        <end position="264"/>
    </location>
</feature>
<gene>
    <name evidence="7" type="ORF">FH972_023336</name>
</gene>
<dbReference type="PANTHER" id="PTHR24214">
    <property type="entry name" value="PDZ AND LIM DOMAIN PROTEIN ZASP"/>
    <property type="match status" value="1"/>
</dbReference>
<keyword evidence="8" id="KW-1185">Reference proteome</keyword>
<dbReference type="Pfam" id="PF00412">
    <property type="entry name" value="LIM"/>
    <property type="match status" value="2"/>
</dbReference>
<dbReference type="Proteomes" id="UP000327013">
    <property type="component" value="Unassembled WGS sequence"/>
</dbReference>
<keyword evidence="2 4" id="KW-0862">Zinc</keyword>
<dbReference type="InterPro" id="IPR001781">
    <property type="entry name" value="Znf_LIM"/>
</dbReference>
<dbReference type="EMBL" id="VIBQ01000013">
    <property type="protein sequence ID" value="KAB8346292.1"/>
    <property type="molecule type" value="Genomic_DNA"/>
</dbReference>
<keyword evidence="1 4" id="KW-0479">Metal-binding</keyword>
<dbReference type="GO" id="GO:0001725">
    <property type="term" value="C:stress fiber"/>
    <property type="evidence" value="ECO:0007669"/>
    <property type="project" value="TreeGrafter"/>
</dbReference>
<dbReference type="CDD" id="cd09397">
    <property type="entry name" value="LIM1_UF1"/>
    <property type="match status" value="1"/>
</dbReference>
<organism evidence="7 8">
    <name type="scientific">Carpinus fangiana</name>
    <dbReference type="NCBI Taxonomy" id="176857"/>
    <lineage>
        <taxon>Eukaryota</taxon>
        <taxon>Viridiplantae</taxon>
        <taxon>Streptophyta</taxon>
        <taxon>Embryophyta</taxon>
        <taxon>Tracheophyta</taxon>
        <taxon>Spermatophyta</taxon>
        <taxon>Magnoliopsida</taxon>
        <taxon>eudicotyledons</taxon>
        <taxon>Gunneridae</taxon>
        <taxon>Pentapetalae</taxon>
        <taxon>rosids</taxon>
        <taxon>fabids</taxon>
        <taxon>Fagales</taxon>
        <taxon>Betulaceae</taxon>
        <taxon>Carpinus</taxon>
    </lineage>
</organism>
<dbReference type="CDD" id="cd08368">
    <property type="entry name" value="LIM"/>
    <property type="match status" value="1"/>
</dbReference>
<name>A0A5N6KV62_9ROSI</name>
<dbReference type="SMART" id="SM00132">
    <property type="entry name" value="LIM"/>
    <property type="match status" value="2"/>
</dbReference>
<proteinExistence type="predicted"/>
<evidence type="ECO:0000313" key="8">
    <source>
        <dbReference type="Proteomes" id="UP000327013"/>
    </source>
</evidence>